<proteinExistence type="predicted"/>
<keyword evidence="3" id="KW-1185">Reference proteome</keyword>
<keyword evidence="1" id="KW-1133">Transmembrane helix</keyword>
<dbReference type="PANTHER" id="PTHR31515:SF2">
    <property type="entry name" value="TRANSMEMBRANE PROTEIN"/>
    <property type="match status" value="1"/>
</dbReference>
<protein>
    <submittedName>
        <fullName evidence="2">Transmembrane protein</fullName>
    </submittedName>
</protein>
<feature type="transmembrane region" description="Helical" evidence="1">
    <location>
        <begin position="144"/>
        <end position="163"/>
    </location>
</feature>
<dbReference type="EMBL" id="SMMG02000006">
    <property type="protein sequence ID" value="KAA3471615.1"/>
    <property type="molecule type" value="Genomic_DNA"/>
</dbReference>
<keyword evidence="1" id="KW-0472">Membrane</keyword>
<dbReference type="OrthoDB" id="16573at2759"/>
<organism evidence="2 3">
    <name type="scientific">Gossypium australe</name>
    <dbReference type="NCBI Taxonomy" id="47621"/>
    <lineage>
        <taxon>Eukaryota</taxon>
        <taxon>Viridiplantae</taxon>
        <taxon>Streptophyta</taxon>
        <taxon>Embryophyta</taxon>
        <taxon>Tracheophyta</taxon>
        <taxon>Spermatophyta</taxon>
        <taxon>Magnoliopsida</taxon>
        <taxon>eudicotyledons</taxon>
        <taxon>Gunneridae</taxon>
        <taxon>Pentapetalae</taxon>
        <taxon>rosids</taxon>
        <taxon>malvids</taxon>
        <taxon>Malvales</taxon>
        <taxon>Malvaceae</taxon>
        <taxon>Malvoideae</taxon>
        <taxon>Gossypium</taxon>
    </lineage>
</organism>
<evidence type="ECO:0000313" key="2">
    <source>
        <dbReference type="EMBL" id="KAA3471615.1"/>
    </source>
</evidence>
<dbReference type="PANTHER" id="PTHR31515">
    <property type="entry name" value="TRANSMEMBRANE PROTEIN-RELATED"/>
    <property type="match status" value="1"/>
</dbReference>
<sequence>MRGPGAVMHDWIWSVGCNPFSITSQGWQISKFQSDTIARSYIISTLEESIKLVNSAMHLLLWERTSILFLWLFHNPIDLGLMLLQLNLGFKISTIAGELRYTDVMKLLYTLEDATKGFVDQVNATIALLHPIHCTKDRKVQVEFDATTIPAFLIVLGILYLVLKPRRPKPKIN</sequence>
<gene>
    <name evidence="2" type="ORF">EPI10_017216</name>
</gene>
<reference evidence="3" key="1">
    <citation type="journal article" date="2019" name="Plant Biotechnol. J.">
        <title>Genome sequencing of the Australian wild diploid species Gossypium australe highlights disease resistance and delayed gland morphogenesis.</title>
        <authorList>
            <person name="Cai Y."/>
            <person name="Cai X."/>
            <person name="Wang Q."/>
            <person name="Wang P."/>
            <person name="Zhang Y."/>
            <person name="Cai C."/>
            <person name="Xu Y."/>
            <person name="Wang K."/>
            <person name="Zhou Z."/>
            <person name="Wang C."/>
            <person name="Geng S."/>
            <person name="Li B."/>
            <person name="Dong Q."/>
            <person name="Hou Y."/>
            <person name="Wang H."/>
            <person name="Ai P."/>
            <person name="Liu Z."/>
            <person name="Yi F."/>
            <person name="Sun M."/>
            <person name="An G."/>
            <person name="Cheng J."/>
            <person name="Zhang Y."/>
            <person name="Shi Q."/>
            <person name="Xie Y."/>
            <person name="Shi X."/>
            <person name="Chang Y."/>
            <person name="Huang F."/>
            <person name="Chen Y."/>
            <person name="Hong S."/>
            <person name="Mi L."/>
            <person name="Sun Q."/>
            <person name="Zhang L."/>
            <person name="Zhou B."/>
            <person name="Peng R."/>
            <person name="Zhang X."/>
            <person name="Liu F."/>
        </authorList>
    </citation>
    <scope>NUCLEOTIDE SEQUENCE [LARGE SCALE GENOMIC DNA]</scope>
    <source>
        <strain evidence="3">cv. PA1801</strain>
    </source>
</reference>
<comment type="caution">
    <text evidence="2">The sequence shown here is derived from an EMBL/GenBank/DDBJ whole genome shotgun (WGS) entry which is preliminary data.</text>
</comment>
<dbReference type="AlphaFoldDB" id="A0A5B6VRS6"/>
<accession>A0A5B6VRS6</accession>
<name>A0A5B6VRS6_9ROSI</name>
<evidence type="ECO:0000313" key="3">
    <source>
        <dbReference type="Proteomes" id="UP000325315"/>
    </source>
</evidence>
<evidence type="ECO:0000256" key="1">
    <source>
        <dbReference type="SAM" id="Phobius"/>
    </source>
</evidence>
<keyword evidence="1 2" id="KW-0812">Transmembrane</keyword>
<dbReference type="Proteomes" id="UP000325315">
    <property type="component" value="Unassembled WGS sequence"/>
</dbReference>